<evidence type="ECO:0000313" key="3">
    <source>
        <dbReference type="Proteomes" id="UP000245934"/>
    </source>
</evidence>
<keyword evidence="1" id="KW-0472">Membrane</keyword>
<feature type="transmembrane region" description="Helical" evidence="1">
    <location>
        <begin position="12"/>
        <end position="33"/>
    </location>
</feature>
<name>A0A2V2ND24_9EURY</name>
<dbReference type="EMBL" id="QGMZ01000018">
    <property type="protein sequence ID" value="PWR73501.1"/>
    <property type="molecule type" value="Genomic_DNA"/>
</dbReference>
<keyword evidence="1" id="KW-1133">Transmembrane helix</keyword>
<comment type="caution">
    <text evidence="2">The sequence shown here is derived from an EMBL/GenBank/DDBJ whole genome shotgun (WGS) entry which is preliminary data.</text>
</comment>
<reference evidence="2 3" key="1">
    <citation type="submission" date="2018-05" db="EMBL/GenBank/DDBJ databases">
        <title>Draft genome of Methanospirillum stamsii Pt1.</title>
        <authorList>
            <person name="Dueholm M.S."/>
            <person name="Nielsen P.H."/>
            <person name="Bakmann L.F."/>
            <person name="Otzen D.E."/>
        </authorList>
    </citation>
    <scope>NUCLEOTIDE SEQUENCE [LARGE SCALE GENOMIC DNA]</scope>
    <source>
        <strain evidence="2 3">Pt1</strain>
    </source>
</reference>
<dbReference type="Proteomes" id="UP000245934">
    <property type="component" value="Unassembled WGS sequence"/>
</dbReference>
<dbReference type="AlphaFoldDB" id="A0A2V2ND24"/>
<dbReference type="OrthoDB" id="117273at2157"/>
<dbReference type="RefSeq" id="WP_109940912.1">
    <property type="nucleotide sequence ID" value="NZ_CP176366.1"/>
</dbReference>
<evidence type="ECO:0000313" key="2">
    <source>
        <dbReference type="EMBL" id="PWR73501.1"/>
    </source>
</evidence>
<proteinExistence type="predicted"/>
<sequence length="547" mass="60770">MSGRVSDDALSEVIGFILIIAILVVIASLYVTYVVPAQGREAEIEHMTYIKDKFVDFKIALDSLWINQETNVSVSQNIEMGTLGQKTQGQFVFLPLANPVGSAGQMKIDNSDDTGTINITINGLFKEISEDDREAMDLYGSSQIIVNPDIYRQIQYYQALYPAHTKNMILIPISDETDPTAPDYIPSDPNDFTDIVELEFPLVDIYPNTSDTIRNWTASFELVRVPSFYIPNSGNNATFFETDKWAGYMEADYRYDLMMNLEKRNMSTGSNFPVFQSFTVGSYSIKPSSDVWINLQDPAYGLDASGPLEVKDDDGNVYVGTLNNTQNFDVNMSSAINFDISSFNEAIKSTYDLSTHSTLNQPMGNFSYTGRNYYWVNQEYTYQMGGVFLSQQDTGGSVAKVLPLLTLGTENGNPLVKITRLLIKGVNGNVAGTTPVQVVSQVTGIRKNIIQNDNYLAPSPNNARKVSITINYPKDNPEQVQMWANVFNSTVYAANMTSGFNPAWRTIITPTSRETGIIVETPGTDVSLEYTEVDVEILLQPVGWQGS</sequence>
<gene>
    <name evidence="2" type="ORF">DLD82_09650</name>
</gene>
<dbReference type="GeneID" id="97608792"/>
<keyword evidence="3" id="KW-1185">Reference proteome</keyword>
<protein>
    <submittedName>
        <fullName evidence="2">Uncharacterized protein</fullName>
    </submittedName>
</protein>
<keyword evidence="1" id="KW-0812">Transmembrane</keyword>
<organism evidence="2 3">
    <name type="scientific">Methanospirillum stamsii</name>
    <dbReference type="NCBI Taxonomy" id="1277351"/>
    <lineage>
        <taxon>Archaea</taxon>
        <taxon>Methanobacteriati</taxon>
        <taxon>Methanobacteriota</taxon>
        <taxon>Stenosarchaea group</taxon>
        <taxon>Methanomicrobia</taxon>
        <taxon>Methanomicrobiales</taxon>
        <taxon>Methanospirillaceae</taxon>
        <taxon>Methanospirillum</taxon>
    </lineage>
</organism>
<accession>A0A2V2ND24</accession>
<evidence type="ECO:0000256" key="1">
    <source>
        <dbReference type="SAM" id="Phobius"/>
    </source>
</evidence>